<evidence type="ECO:0000313" key="10">
    <source>
        <dbReference type="EMBL" id="TCW33431.1"/>
    </source>
</evidence>
<keyword evidence="3" id="KW-1003">Cell membrane</keyword>
<proteinExistence type="inferred from homology"/>
<dbReference type="Gene3D" id="3.30.1330.60">
    <property type="entry name" value="OmpA-like domain"/>
    <property type="match status" value="1"/>
</dbReference>
<dbReference type="InterPro" id="IPR050330">
    <property type="entry name" value="Bact_OuterMem_StrucFunc"/>
</dbReference>
<keyword evidence="6 7" id="KW-0472">Membrane</keyword>
<evidence type="ECO:0000256" key="5">
    <source>
        <dbReference type="ARBA" id="ARBA00022989"/>
    </source>
</evidence>
<dbReference type="Pfam" id="PF13677">
    <property type="entry name" value="MotB_plug"/>
    <property type="match status" value="1"/>
</dbReference>
<feature type="domain" description="OmpA-like" evidence="9">
    <location>
        <begin position="160"/>
        <end position="280"/>
    </location>
</feature>
<evidence type="ECO:0000256" key="6">
    <source>
        <dbReference type="ARBA" id="ARBA00023136"/>
    </source>
</evidence>
<organism evidence="10 11">
    <name type="scientific">Marichromatium gracile</name>
    <name type="common">Chromatium gracile</name>
    <dbReference type="NCBI Taxonomy" id="1048"/>
    <lineage>
        <taxon>Bacteria</taxon>
        <taxon>Pseudomonadati</taxon>
        <taxon>Pseudomonadota</taxon>
        <taxon>Gammaproteobacteria</taxon>
        <taxon>Chromatiales</taxon>
        <taxon>Chromatiaceae</taxon>
        <taxon>Marichromatium</taxon>
    </lineage>
</organism>
<keyword evidence="5 8" id="KW-1133">Transmembrane helix</keyword>
<keyword evidence="4 8" id="KW-0812">Transmembrane</keyword>
<name>A0A4R4A5T0_MARGR</name>
<dbReference type="NCBIfam" id="NF006541">
    <property type="entry name" value="PRK09038.1"/>
    <property type="match status" value="1"/>
</dbReference>
<dbReference type="AlphaFoldDB" id="A0A4R4A5T0"/>
<protein>
    <submittedName>
        <fullName evidence="10">Chemotaxis protein MotB</fullName>
    </submittedName>
</protein>
<evidence type="ECO:0000256" key="3">
    <source>
        <dbReference type="ARBA" id="ARBA00022475"/>
    </source>
</evidence>
<evidence type="ECO:0000256" key="4">
    <source>
        <dbReference type="ARBA" id="ARBA00022692"/>
    </source>
</evidence>
<comment type="subcellular location">
    <subcellularLocation>
        <location evidence="1">Cell membrane</location>
        <topology evidence="1">Single-pass membrane protein</topology>
    </subcellularLocation>
</comment>
<comment type="similarity">
    <text evidence="2">Belongs to the MotB family.</text>
</comment>
<dbReference type="InterPro" id="IPR006665">
    <property type="entry name" value="OmpA-like"/>
</dbReference>
<dbReference type="CDD" id="cd07185">
    <property type="entry name" value="OmpA_C-like"/>
    <property type="match status" value="1"/>
</dbReference>
<accession>A0A4R4A5T0</accession>
<gene>
    <name evidence="10" type="ORF">EDC29_11478</name>
</gene>
<evidence type="ECO:0000256" key="1">
    <source>
        <dbReference type="ARBA" id="ARBA00004162"/>
    </source>
</evidence>
<sequence>MARRRRYDDHTNHEAWAIPYGDLVTLLMAFFVVMYAVSSIDAGKYRVLSDSLEQAFGSQPKVSPIQIGEPLPGDALIGEDMRRTLAPISSSLALLDPALLDPLVDMTDVSADLAMRSILEGGGDVRRREILREIGEMAGEIEGALGGLVDDGRIQVDRQAYWLEIEINTSLLFLSGSATLEPAALPVLEEVAKVLAKRDSRIHVEGHTDDLPIGNSIYPSNWELSSGRAATVVNLFAQNGVDPRRMVAIGYGEFQPVASNDTAEGRARNRRVAIVVLPGPPPRSHERVEPEWLKRDHIVPEVDEFGAVPGD</sequence>
<evidence type="ECO:0000256" key="2">
    <source>
        <dbReference type="ARBA" id="ARBA00008914"/>
    </source>
</evidence>
<dbReference type="EMBL" id="SMDC01000014">
    <property type="protein sequence ID" value="TCW33431.1"/>
    <property type="molecule type" value="Genomic_DNA"/>
</dbReference>
<evidence type="ECO:0000259" key="9">
    <source>
        <dbReference type="PROSITE" id="PS51123"/>
    </source>
</evidence>
<comment type="caution">
    <text evidence="10">The sequence shown here is derived from an EMBL/GenBank/DDBJ whole genome shotgun (WGS) entry which is preliminary data.</text>
</comment>
<evidence type="ECO:0000313" key="11">
    <source>
        <dbReference type="Proteomes" id="UP000295247"/>
    </source>
</evidence>
<dbReference type="SUPFAM" id="SSF103088">
    <property type="entry name" value="OmpA-like"/>
    <property type="match status" value="1"/>
</dbReference>
<dbReference type="PROSITE" id="PS51123">
    <property type="entry name" value="OMPA_2"/>
    <property type="match status" value="1"/>
</dbReference>
<dbReference type="PANTHER" id="PTHR30329:SF20">
    <property type="entry name" value="EXPORTED PROTEIN"/>
    <property type="match status" value="1"/>
</dbReference>
<dbReference type="InterPro" id="IPR036737">
    <property type="entry name" value="OmpA-like_sf"/>
</dbReference>
<evidence type="ECO:0000256" key="8">
    <source>
        <dbReference type="SAM" id="Phobius"/>
    </source>
</evidence>
<dbReference type="PANTHER" id="PTHR30329">
    <property type="entry name" value="STATOR ELEMENT OF FLAGELLAR MOTOR COMPLEX"/>
    <property type="match status" value="1"/>
</dbReference>
<dbReference type="Pfam" id="PF00691">
    <property type="entry name" value="OmpA"/>
    <property type="match status" value="1"/>
</dbReference>
<evidence type="ECO:0000256" key="7">
    <source>
        <dbReference type="PROSITE-ProRule" id="PRU00473"/>
    </source>
</evidence>
<feature type="transmembrane region" description="Helical" evidence="8">
    <location>
        <begin position="20"/>
        <end position="37"/>
    </location>
</feature>
<dbReference type="GO" id="GO:0005886">
    <property type="term" value="C:plasma membrane"/>
    <property type="evidence" value="ECO:0007669"/>
    <property type="project" value="UniProtKB-SubCell"/>
</dbReference>
<dbReference type="RefSeq" id="WP_123140794.1">
    <property type="nucleotide sequence ID" value="NZ_NRRH01000005.1"/>
</dbReference>
<dbReference type="Proteomes" id="UP000295247">
    <property type="component" value="Unassembled WGS sequence"/>
</dbReference>
<dbReference type="InterPro" id="IPR025713">
    <property type="entry name" value="MotB-like_N_dom"/>
</dbReference>
<reference evidence="10 11" key="1">
    <citation type="submission" date="2019-03" db="EMBL/GenBank/DDBJ databases">
        <title>Genomic Encyclopedia of Type Strains, Phase IV (KMG-IV): sequencing the most valuable type-strain genomes for metagenomic binning, comparative biology and taxonomic classification.</title>
        <authorList>
            <person name="Goeker M."/>
        </authorList>
    </citation>
    <scope>NUCLEOTIDE SEQUENCE [LARGE SCALE GENOMIC DNA]</scope>
    <source>
        <strain evidence="10 11">DSM 203</strain>
    </source>
</reference>